<dbReference type="NCBIfam" id="TIGR04137">
    <property type="entry name" value="Chlam_Ver_rRNA"/>
    <property type="match status" value="1"/>
</dbReference>
<dbReference type="AlphaFoldDB" id="A0A286TYZ8"/>
<gene>
    <name evidence="1" type="ORF">SCALIN_C17_0128</name>
</gene>
<keyword evidence="2" id="KW-1185">Reference proteome</keyword>
<accession>A0A286TYZ8</accession>
<dbReference type="InterPro" id="IPR026405">
    <property type="entry name" value="Chlam/Ver/Plancto_rRNA"/>
</dbReference>
<proteinExistence type="predicted"/>
<evidence type="ECO:0008006" key="3">
    <source>
        <dbReference type="Google" id="ProtNLM"/>
    </source>
</evidence>
<reference evidence="2" key="1">
    <citation type="journal article" date="2017" name="Environ. Microbiol. Rep.">
        <title>Genetic Diversity of Marine Anaerobic Ammonium-Oxidizing Bacteria as Revealed by Genomic and Proteomic Analyses of 'Candidatus Scalindua japonica'.</title>
        <authorList>
            <person name="Oshiki M."/>
            <person name="Mizuto K."/>
            <person name="Kimura Z."/>
            <person name="Kindaichi T."/>
            <person name="Satoh H."/>
            <person name="Okabe S."/>
        </authorList>
    </citation>
    <scope>NUCLEOTIDE SEQUENCE [LARGE SCALE GENOMIC DNA]</scope>
    <source>
        <strain evidence="2">husup-a2</strain>
    </source>
</reference>
<dbReference type="RefSeq" id="WP_096894485.1">
    <property type="nucleotide sequence ID" value="NZ_BAOS01000017.1"/>
</dbReference>
<evidence type="ECO:0000313" key="2">
    <source>
        <dbReference type="Proteomes" id="UP000218542"/>
    </source>
</evidence>
<dbReference type="OrthoDB" id="291303at2"/>
<sequence length="72" mass="8127">MSIDKSLVSKSKLGRHRNVLTRTERIKILEEDGSWNEKKSVYGLPKVKSMKVTVKKKVKKVAEVADGKEKAS</sequence>
<dbReference type="Proteomes" id="UP000218542">
    <property type="component" value="Unassembled WGS sequence"/>
</dbReference>
<evidence type="ECO:0000313" key="1">
    <source>
        <dbReference type="EMBL" id="GAX61094.1"/>
    </source>
</evidence>
<dbReference type="EMBL" id="BAOS01000017">
    <property type="protein sequence ID" value="GAX61094.1"/>
    <property type="molecule type" value="Genomic_DNA"/>
</dbReference>
<comment type="caution">
    <text evidence="1">The sequence shown here is derived from an EMBL/GenBank/DDBJ whole genome shotgun (WGS) entry which is preliminary data.</text>
</comment>
<name>A0A286TYZ8_9BACT</name>
<organism evidence="1 2">
    <name type="scientific">Candidatus Scalindua japonica</name>
    <dbReference type="NCBI Taxonomy" id="1284222"/>
    <lineage>
        <taxon>Bacteria</taxon>
        <taxon>Pseudomonadati</taxon>
        <taxon>Planctomycetota</taxon>
        <taxon>Candidatus Brocadiia</taxon>
        <taxon>Candidatus Brocadiales</taxon>
        <taxon>Candidatus Scalinduaceae</taxon>
        <taxon>Candidatus Scalindua</taxon>
    </lineage>
</organism>
<protein>
    <recommendedName>
        <fullName evidence="3">Small basic protein</fullName>
    </recommendedName>
</protein>